<protein>
    <submittedName>
        <fullName evidence="2">Sugar ABC transporter substrate-binding protein</fullName>
    </submittedName>
</protein>
<dbReference type="PROSITE" id="PS51257">
    <property type="entry name" value="PROKAR_LIPOPROTEIN"/>
    <property type="match status" value="1"/>
</dbReference>
<dbReference type="AlphaFoldDB" id="A0AAJ2M103"/>
<comment type="caution">
    <text evidence="2">The sequence shown here is derived from an EMBL/GenBank/DDBJ whole genome shotgun (WGS) entry which is preliminary data.</text>
</comment>
<dbReference type="PANTHER" id="PTHR43649">
    <property type="entry name" value="ARABINOSE-BINDING PROTEIN-RELATED"/>
    <property type="match status" value="1"/>
</dbReference>
<feature type="signal peptide" evidence="1">
    <location>
        <begin position="1"/>
        <end position="24"/>
    </location>
</feature>
<organism evidence="2 3">
    <name type="scientific">Microbacterium aurantiacum</name>
    <dbReference type="NCBI Taxonomy" id="162393"/>
    <lineage>
        <taxon>Bacteria</taxon>
        <taxon>Bacillati</taxon>
        <taxon>Actinomycetota</taxon>
        <taxon>Actinomycetes</taxon>
        <taxon>Micrococcales</taxon>
        <taxon>Microbacteriaceae</taxon>
        <taxon>Microbacterium</taxon>
    </lineage>
</organism>
<dbReference type="Gene3D" id="3.40.190.10">
    <property type="entry name" value="Periplasmic binding protein-like II"/>
    <property type="match status" value="1"/>
</dbReference>
<accession>A0AAJ2M103</accession>
<reference evidence="2 3" key="1">
    <citation type="submission" date="2021-06" db="EMBL/GenBank/DDBJ databases">
        <title>Genome-based taxonomic framework of Microbacterium strains isolated from marine environment, the description of four new species and reclassification of four preexisting species.</title>
        <authorList>
            <person name="Lee S.D."/>
            <person name="Kim S.-M."/>
            <person name="Byeon Y.-S."/>
            <person name="Yang H.L."/>
            <person name="Kim I.S."/>
        </authorList>
    </citation>
    <scope>NUCLEOTIDE SEQUENCE [LARGE SCALE GENOMIC DNA]</scope>
    <source>
        <strain evidence="2 3">KACC 20514</strain>
    </source>
</reference>
<keyword evidence="1" id="KW-0732">Signal</keyword>
<dbReference type="EMBL" id="JAHWXH010000005">
    <property type="protein sequence ID" value="MDS0246969.1"/>
    <property type="molecule type" value="Genomic_DNA"/>
</dbReference>
<evidence type="ECO:0000313" key="2">
    <source>
        <dbReference type="EMBL" id="MDS0246969.1"/>
    </source>
</evidence>
<dbReference type="CDD" id="cd13585">
    <property type="entry name" value="PBP2_TMBP_like"/>
    <property type="match status" value="1"/>
</dbReference>
<dbReference type="InterPro" id="IPR006059">
    <property type="entry name" value="SBP"/>
</dbReference>
<evidence type="ECO:0000256" key="1">
    <source>
        <dbReference type="SAM" id="SignalP"/>
    </source>
</evidence>
<dbReference type="Proteomes" id="UP001183582">
    <property type="component" value="Unassembled WGS sequence"/>
</dbReference>
<sequence>MNRKHLTKIAGGAAALGLAATALTGCGGGSASAPTGGGDGETDTITLLTFFDPAGTSGRETGFKQVVDAFTAETGITVEYTTFPWDRLESQLLLSVQSGRAPDVAFVRDRSLEQLIAAGALESLNPRIDADLDADYIDDFVTLQGTTADDEVYGFPISVVGTALYLREDMLASAGVSAPATWDEFVAVGEAVQTPATKGFLFNGSQTQPNQLDFLQSLIEGRGGQVLDEDGRAAFNSEAGVEAFEFLKASVFDYEISPADVSTLSYDQVTDSFNAGRGAMTINGSHRYSVLSDGVGAENLGVSMIPGMTADAPSPTVVSSWSLGIPQGAQYSDAAWQFIEFFSSAEQVLEYAKASGEVPSKKSVLEDPFFADREVTRFFSEYIAEYGSPAVVGPANTQLNDIIARTVQRVVSSADSDVQALLDAAAAEYDAIVD</sequence>
<name>A0AAJ2M103_9MICO</name>
<gene>
    <name evidence="2" type="ORF">KZC50_15330</name>
</gene>
<dbReference type="GeneID" id="301459632"/>
<evidence type="ECO:0000313" key="3">
    <source>
        <dbReference type="Proteomes" id="UP001183582"/>
    </source>
</evidence>
<feature type="chain" id="PRO_5042569169" evidence="1">
    <location>
        <begin position="25"/>
        <end position="434"/>
    </location>
</feature>
<dbReference type="SUPFAM" id="SSF53850">
    <property type="entry name" value="Periplasmic binding protein-like II"/>
    <property type="match status" value="1"/>
</dbReference>
<dbReference type="InterPro" id="IPR050490">
    <property type="entry name" value="Bact_solute-bd_prot1"/>
</dbReference>
<dbReference type="Pfam" id="PF13416">
    <property type="entry name" value="SBP_bac_8"/>
    <property type="match status" value="1"/>
</dbReference>
<dbReference type="PANTHER" id="PTHR43649:SF12">
    <property type="entry name" value="DIACETYLCHITOBIOSE BINDING PROTEIN DASA"/>
    <property type="match status" value="1"/>
</dbReference>
<proteinExistence type="predicted"/>
<dbReference type="RefSeq" id="WP_310892247.1">
    <property type="nucleotide sequence ID" value="NZ_BAAAGR010000009.1"/>
</dbReference>